<name>A0A8H4ZTB9_9HYPO</name>
<accession>A0A8H4ZTB9</accession>
<evidence type="ECO:0000313" key="2">
    <source>
        <dbReference type="Proteomes" id="UP000573603"/>
    </source>
</evidence>
<proteinExistence type="predicted"/>
<comment type="caution">
    <text evidence="1">The sequence shown here is derived from an EMBL/GenBank/DDBJ whole genome shotgun (WGS) entry which is preliminary data.</text>
</comment>
<dbReference type="InterPro" id="IPR015943">
    <property type="entry name" value="WD40/YVTN_repeat-like_dom_sf"/>
</dbReference>
<gene>
    <name evidence="1" type="ORF">FANTH_2686</name>
</gene>
<dbReference type="SUPFAM" id="SSF50969">
    <property type="entry name" value="YVTN repeat-like/Quinoprotein amine dehydrogenase"/>
    <property type="match status" value="1"/>
</dbReference>
<evidence type="ECO:0000313" key="1">
    <source>
        <dbReference type="EMBL" id="KAF5252386.1"/>
    </source>
</evidence>
<sequence length="378" mass="39300">MKFIKALLVTASLTQAYPKSHKSGQALYFLDSDPQGASVVSLSIAKDGSLGQPQRTSTGGKGLISNNVNGTVTMDPLFSQGSIVVSGNRLFTVNAGSNTLAAFHIPKENPSRPLLLGEPVDTVGTVPNTVAYSRKNKLACVANTGTKPGVQCFTVSDCDGLKPQGSLKPLPVINQTSPPTGPPNTVSNILFNPSETALFVTIKGNGMENGFVYAYKVENGRVSEEAIKSQPKNLPVAFGMSFISDASAVISTPAYGAAFVSIAHGLTVSTKTNITVPKQMATCWTATSAGSSSVYLLDAAVPDVTALNTETMAIGRTLPGYAAGKGNFDAIISGSKLYALQAAPAIAVFDLKHDSYGPKVIDLTGLGNRASWTGMAVY</sequence>
<dbReference type="AlphaFoldDB" id="A0A8H4ZTB9"/>
<evidence type="ECO:0008006" key="3">
    <source>
        <dbReference type="Google" id="ProtNLM"/>
    </source>
</evidence>
<keyword evidence="2" id="KW-1185">Reference proteome</keyword>
<organism evidence="1 2">
    <name type="scientific">Fusarium anthophilum</name>
    <dbReference type="NCBI Taxonomy" id="48485"/>
    <lineage>
        <taxon>Eukaryota</taxon>
        <taxon>Fungi</taxon>
        <taxon>Dikarya</taxon>
        <taxon>Ascomycota</taxon>
        <taxon>Pezizomycotina</taxon>
        <taxon>Sordariomycetes</taxon>
        <taxon>Hypocreomycetidae</taxon>
        <taxon>Hypocreales</taxon>
        <taxon>Nectriaceae</taxon>
        <taxon>Fusarium</taxon>
        <taxon>Fusarium fujikuroi species complex</taxon>
    </lineage>
</organism>
<dbReference type="Gene3D" id="2.130.10.10">
    <property type="entry name" value="YVTN repeat-like/Quinoprotein amine dehydrogenase"/>
    <property type="match status" value="1"/>
</dbReference>
<dbReference type="EMBL" id="JABEVY010000057">
    <property type="protein sequence ID" value="KAF5252386.1"/>
    <property type="molecule type" value="Genomic_DNA"/>
</dbReference>
<reference evidence="1 2" key="1">
    <citation type="journal article" date="2020" name="BMC Genomics">
        <title>Correction to: Identification and distribution of gene clusters required for synthesis of sphingolipid metabolism inhibitors in diverse species of the filamentous fungus Fusarium.</title>
        <authorList>
            <person name="Kim H.S."/>
            <person name="Lohmar J.M."/>
            <person name="Busman M."/>
            <person name="Brown D.W."/>
            <person name="Naumann T.A."/>
            <person name="Divon H.H."/>
            <person name="Lysoe E."/>
            <person name="Uhlig S."/>
            <person name="Proctor R.H."/>
        </authorList>
    </citation>
    <scope>NUCLEOTIDE SEQUENCE [LARGE SCALE GENOMIC DNA]</scope>
    <source>
        <strain evidence="1 2">NRRL 25214</strain>
    </source>
</reference>
<dbReference type="Proteomes" id="UP000573603">
    <property type="component" value="Unassembled WGS sequence"/>
</dbReference>
<dbReference type="InterPro" id="IPR011044">
    <property type="entry name" value="Quino_amine_DH_bsu"/>
</dbReference>
<protein>
    <recommendedName>
        <fullName evidence="3">3-carboxymuconate cyclase</fullName>
    </recommendedName>
</protein>